<reference evidence="3 4" key="1">
    <citation type="submission" date="2022-10" db="EMBL/GenBank/DDBJ databases">
        <title>Comparative genomic analysis of Cohnella hashimotonis sp. nov., isolated from the International Space Station.</title>
        <authorList>
            <person name="Simpson A."/>
            <person name="Venkateswaran K."/>
        </authorList>
    </citation>
    <scope>NUCLEOTIDE SEQUENCE [LARGE SCALE GENOMIC DNA]</scope>
    <source>
        <strain evidence="3 4">DSM 18997</strain>
    </source>
</reference>
<organism evidence="3 4">
    <name type="scientific">Cohnella ginsengisoli</name>
    <dbReference type="NCBI Taxonomy" id="425004"/>
    <lineage>
        <taxon>Bacteria</taxon>
        <taxon>Bacillati</taxon>
        <taxon>Bacillota</taxon>
        <taxon>Bacilli</taxon>
        <taxon>Bacillales</taxon>
        <taxon>Paenibacillaceae</taxon>
        <taxon>Cohnella</taxon>
    </lineage>
</organism>
<proteinExistence type="predicted"/>
<feature type="domain" description="BIG2" evidence="2">
    <location>
        <begin position="456"/>
        <end position="536"/>
    </location>
</feature>
<dbReference type="SUPFAM" id="SSF49785">
    <property type="entry name" value="Galactose-binding domain-like"/>
    <property type="match status" value="1"/>
</dbReference>
<feature type="region of interest" description="Disordered" evidence="1">
    <location>
        <begin position="184"/>
        <end position="206"/>
    </location>
</feature>
<feature type="compositionally biased region" description="Gly residues" evidence="1">
    <location>
        <begin position="186"/>
        <end position="199"/>
    </location>
</feature>
<dbReference type="InterPro" id="IPR008964">
    <property type="entry name" value="Invasin/intimin_cell_adhesion"/>
</dbReference>
<dbReference type="InterPro" id="IPR008979">
    <property type="entry name" value="Galactose-bd-like_sf"/>
</dbReference>
<name>A0A9X4KFF3_9BACL</name>
<dbReference type="Gene3D" id="2.60.40.1080">
    <property type="match status" value="2"/>
</dbReference>
<comment type="caution">
    <text evidence="3">The sequence shown here is derived from an EMBL/GenBank/DDBJ whole genome shotgun (WGS) entry which is preliminary data.</text>
</comment>
<dbReference type="EMBL" id="JAPDHZ010000002">
    <property type="protein sequence ID" value="MDG0790960.1"/>
    <property type="molecule type" value="Genomic_DNA"/>
</dbReference>
<dbReference type="SUPFAM" id="SSF51445">
    <property type="entry name" value="(Trans)glycosidases"/>
    <property type="match status" value="1"/>
</dbReference>
<protein>
    <recommendedName>
        <fullName evidence="2">BIG2 domain-containing protein</fullName>
    </recommendedName>
</protein>
<dbReference type="InterPro" id="IPR003343">
    <property type="entry name" value="Big_2"/>
</dbReference>
<dbReference type="Pfam" id="PF12891">
    <property type="entry name" value="Glyco_hydro_44"/>
    <property type="match status" value="1"/>
</dbReference>
<evidence type="ECO:0000256" key="1">
    <source>
        <dbReference type="SAM" id="MobiDB-lite"/>
    </source>
</evidence>
<dbReference type="Gene3D" id="2.60.120.430">
    <property type="entry name" value="Galactose-binding lectin"/>
    <property type="match status" value="2"/>
</dbReference>
<keyword evidence="4" id="KW-1185">Reference proteome</keyword>
<dbReference type="Gene3D" id="3.20.20.80">
    <property type="entry name" value="Glycosidases"/>
    <property type="match status" value="1"/>
</dbReference>
<sequence>METTSRRKLPWRKPLTAVLASAVLLGQLAVGPAKTYGDSERLLTVYDDSLSAEFADYGWAQSDLAETGTVHSGSRSIQLDADEGQALYFYKDRIMNADDYGRFSFWANGGAAGGQAFKLVFSLGGQAVAEIPSTELLPGGIPADTWTKVSVKLADYGVRGIIDGIWIWGAGEQESFYLDDMRFEGEGAGTGEEPGGGGPGEEDPGQAEVTGIVFSQNILTLREGGLRPAGLNAVRADGSSAPVTTGVAWSTDDASIATVANGLVSGLRPGTTTIRAAYEGLEAQIDVTVVEGAPAGPIEEIDGDYVYADALSGDFADYSGISHDLAEADTVRTGHSSIRLEPDGDKGLYLYSGIPVNARTYDRLRLWVNGGETGGQQFSLKLTQGGAPVAELDLDALVTGGIAANTWSEVTLNLTDLKLPGAIFDGILLQGATNGVQPAAYIDDIALLKKFVASAQIAELRIDKPRTVLLPGESNSLSAEAYYAGGDTKSLTEGVAWTVDRPDVLQLDGGAIKGISPGIAKVTATYKTFSTEAYVQVTEIAAEPVYGDALADGFRNYSWHDKDLANAEQVHGGAKSIKFNPSGWDGVWLSHDGKFDIEQYYGLRFWIHGGATGGQQLLVHAYDGDAGIGAVDLNDYLPEGGLPAGQWTEVTVSMADLGLSAGSFDGLIFQAATDRDQGVVYIDDVSLLRNLHAGELPEPQLPQLSVDVDTSADRKPINPEIYGINYDDMHPTQSTLPFPVQRWGGNNTTRYNWQLNVANRANDWYYINYPYENDPREEPGSSVTDRLISGVNAQGGKVLLTVPTIGWTPKDREIRYGFSVKKYGVQESVADDVKDAGNGVKKDGSFVTGNDPKDTSMAIGPTFVTDWMEHLKDIGNEVNYYALDNEPEIWNSTHRDVHPQAPTYDEIWGFTQKYGAAIKAKDPSAKVFGPTSWGWCAYFYSSADVCAEGPDRAAHGNTPFLEWYLQQVADYAASHDGQRLVDYLDIHYYSQSAGVPDADEGPGTVKRRFQGLKALYDPDYVDDSWIQEPIRLIPRMKEIIDSRLPGTKLALTEYNFGNGNGISAGVAQAEALAIFGREGLDLATRFGTLPAGTPLEDAFKLYLDYDGNGSQIRGDSVRAVSSLPDAVGSYAIDGSDGKLYVLLFNKDTVTREVNVGLGEAAGAGAAELYRFDAATRLSAAGAKTVGEDGKLTLRLAARSATLAVVTR</sequence>
<dbReference type="InterPro" id="IPR017853">
    <property type="entry name" value="GH"/>
</dbReference>
<evidence type="ECO:0000313" key="3">
    <source>
        <dbReference type="EMBL" id="MDG0790960.1"/>
    </source>
</evidence>
<dbReference type="SMART" id="SM00635">
    <property type="entry name" value="BID_2"/>
    <property type="match status" value="2"/>
</dbReference>
<evidence type="ECO:0000313" key="4">
    <source>
        <dbReference type="Proteomes" id="UP001153387"/>
    </source>
</evidence>
<evidence type="ECO:0000259" key="2">
    <source>
        <dbReference type="SMART" id="SM00635"/>
    </source>
</evidence>
<dbReference type="RefSeq" id="WP_277564747.1">
    <property type="nucleotide sequence ID" value="NZ_JAPDHZ010000002.1"/>
</dbReference>
<feature type="domain" description="BIG2" evidence="2">
    <location>
        <begin position="208"/>
        <end position="288"/>
    </location>
</feature>
<dbReference type="SUPFAM" id="SSF49373">
    <property type="entry name" value="Invasin/intimin cell-adhesion fragments"/>
    <property type="match status" value="1"/>
</dbReference>
<dbReference type="InterPro" id="IPR024745">
    <property type="entry name" value="GH44_cat"/>
</dbReference>
<dbReference type="AlphaFoldDB" id="A0A9X4KFF3"/>
<gene>
    <name evidence="3" type="ORF">OMP38_08835</name>
</gene>
<dbReference type="Proteomes" id="UP001153387">
    <property type="component" value="Unassembled WGS sequence"/>
</dbReference>
<accession>A0A9X4KFF3</accession>